<feature type="compositionally biased region" description="Polar residues" evidence="1">
    <location>
        <begin position="242"/>
        <end position="251"/>
    </location>
</feature>
<dbReference type="Proteomes" id="UP000092461">
    <property type="component" value="Unassembled WGS sequence"/>
</dbReference>
<evidence type="ECO:0000313" key="2">
    <source>
        <dbReference type="EnsemblMetazoa" id="LLOJ003696-PA"/>
    </source>
</evidence>
<feature type="compositionally biased region" description="Basic and acidic residues" evidence="1">
    <location>
        <begin position="224"/>
        <end position="241"/>
    </location>
</feature>
<dbReference type="GeneID" id="129786775"/>
<reference evidence="2" key="1">
    <citation type="submission" date="2020-05" db="UniProtKB">
        <authorList>
            <consortium name="EnsemblMetazoa"/>
        </authorList>
    </citation>
    <scope>IDENTIFICATION</scope>
    <source>
        <strain evidence="2">Jacobina</strain>
    </source>
</reference>
<dbReference type="RefSeq" id="XP_055677972.1">
    <property type="nucleotide sequence ID" value="XM_055821997.1"/>
</dbReference>
<dbReference type="KEGG" id="lll:129786775"/>
<feature type="region of interest" description="Disordered" evidence="1">
    <location>
        <begin position="174"/>
        <end position="299"/>
    </location>
</feature>
<feature type="compositionally biased region" description="Acidic residues" evidence="1">
    <location>
        <begin position="188"/>
        <end position="198"/>
    </location>
</feature>
<protein>
    <submittedName>
        <fullName evidence="2">Uncharacterized protein</fullName>
    </submittedName>
</protein>
<feature type="region of interest" description="Disordered" evidence="1">
    <location>
        <begin position="1"/>
        <end position="22"/>
    </location>
</feature>
<dbReference type="EMBL" id="AJWK01011722">
    <property type="status" value="NOT_ANNOTATED_CDS"/>
    <property type="molecule type" value="Genomic_DNA"/>
</dbReference>
<keyword evidence="3" id="KW-1185">Reference proteome</keyword>
<dbReference type="EnsemblMetazoa" id="LLOJ003696-RA">
    <property type="protein sequence ID" value="LLOJ003696-PA"/>
    <property type="gene ID" value="LLOJ003696"/>
</dbReference>
<feature type="compositionally biased region" description="Polar residues" evidence="1">
    <location>
        <begin position="207"/>
        <end position="217"/>
    </location>
</feature>
<sequence length="299" mass="34135">MAANFPDSSRPKSGEQGNSSRSVRGYPEIPEWFIRSNIFQVIQWYLKGQGSVAIDQKKIECYLLYFYNVYTEYPVSRRSPILKLDQLVFEPPLGTLMDQQICARNNIKVCYVSMHKNNLIFECEQLLYNMLIEKENGIRRGVDFPSYDSFIEKVLYMSRREIPRFMELLEKQDKERADRAMERSKEDKEDEEIMEELGDSLIAHRSSPASQSWSDSIESGPPARLRDRSSESDFSSQERAEQAGNSSSSLEQEAFHLEVGASATDASSSMGINNGTRPMTEVIEIDSETSEDGNLINIS</sequence>
<evidence type="ECO:0000313" key="3">
    <source>
        <dbReference type="Proteomes" id="UP000092461"/>
    </source>
</evidence>
<dbReference type="VEuPathDB" id="VectorBase:LLONM1_007897"/>
<dbReference type="AlphaFoldDB" id="A0A1B0CGY3"/>
<feature type="compositionally biased region" description="Basic and acidic residues" evidence="1">
    <location>
        <begin position="174"/>
        <end position="187"/>
    </location>
</feature>
<evidence type="ECO:0000256" key="1">
    <source>
        <dbReference type="SAM" id="MobiDB-lite"/>
    </source>
</evidence>
<proteinExistence type="predicted"/>
<organism evidence="2 3">
    <name type="scientific">Lutzomyia longipalpis</name>
    <name type="common">Sand fly</name>
    <dbReference type="NCBI Taxonomy" id="7200"/>
    <lineage>
        <taxon>Eukaryota</taxon>
        <taxon>Metazoa</taxon>
        <taxon>Ecdysozoa</taxon>
        <taxon>Arthropoda</taxon>
        <taxon>Hexapoda</taxon>
        <taxon>Insecta</taxon>
        <taxon>Pterygota</taxon>
        <taxon>Neoptera</taxon>
        <taxon>Endopterygota</taxon>
        <taxon>Diptera</taxon>
        <taxon>Nematocera</taxon>
        <taxon>Psychodoidea</taxon>
        <taxon>Psychodidae</taxon>
        <taxon>Lutzomyia</taxon>
        <taxon>Lutzomyia</taxon>
    </lineage>
</organism>
<name>A0A1B0CGY3_LUTLO</name>
<dbReference type="VEuPathDB" id="VectorBase:LLOJ003696"/>
<feature type="compositionally biased region" description="Polar residues" evidence="1">
    <location>
        <begin position="264"/>
        <end position="277"/>
    </location>
</feature>
<accession>A0A1B0CGY3</accession>